<dbReference type="InterPro" id="IPR000477">
    <property type="entry name" value="RT_dom"/>
</dbReference>
<proteinExistence type="predicted"/>
<name>A0A8S5PMR9_9CAUD</name>
<dbReference type="EMBL" id="BK015462">
    <property type="protein sequence ID" value="DAE08048.1"/>
    <property type="molecule type" value="Genomic_DNA"/>
</dbReference>
<feature type="domain" description="Reverse transcriptase" evidence="1">
    <location>
        <begin position="9"/>
        <end position="275"/>
    </location>
</feature>
<accession>A0A8S5PMR9</accession>
<protein>
    <submittedName>
        <fullName evidence="2">Group II intron reverse transcriptase/maturase</fullName>
    </submittedName>
</protein>
<keyword evidence="2" id="KW-0695">RNA-directed DNA polymerase</keyword>
<dbReference type="Pfam" id="PF00078">
    <property type="entry name" value="RVT_1"/>
    <property type="match status" value="1"/>
</dbReference>
<evidence type="ECO:0000259" key="1">
    <source>
        <dbReference type="PROSITE" id="PS50878"/>
    </source>
</evidence>
<organism evidence="2">
    <name type="scientific">Siphoviridae sp. ctH9Q22</name>
    <dbReference type="NCBI Taxonomy" id="2825420"/>
    <lineage>
        <taxon>Viruses</taxon>
        <taxon>Duplodnaviria</taxon>
        <taxon>Heunggongvirae</taxon>
        <taxon>Uroviricota</taxon>
        <taxon>Caudoviricetes</taxon>
    </lineage>
</organism>
<dbReference type="SUPFAM" id="SSF56672">
    <property type="entry name" value="DNA/RNA polymerases"/>
    <property type="match status" value="1"/>
</dbReference>
<keyword evidence="2" id="KW-0548">Nucleotidyltransferase</keyword>
<dbReference type="GO" id="GO:0003964">
    <property type="term" value="F:RNA-directed DNA polymerase activity"/>
    <property type="evidence" value="ECO:0007669"/>
    <property type="project" value="UniProtKB-KW"/>
</dbReference>
<sequence length="363" mass="42785">MFDYLTELFSIQDDLRNRTLVNGPTQEFELHERGKIRPITSLTVRDRVIRHTLCDCVLMPEIRKRIIYDNCASLKDRGIGLQRKRFEIHLHKYYESYGNDGYILFGDFSKFYDNIIHEIAKEDLAGLVNHDPFVEWLLDIIFAGFEIDVSYMDDAEFECCMGAVFNKLAYREVPKELLTGERFMPKSVNMGDQISQAVGVYYPNRIDSYVKTVCGVKFYGRYCDDFYVMSPSKEYLEFLSKAITAIAEERGIHMNRKKTRIVKISSAYKYLQMKYSLTRDGRVIKRINPKRVTTMRRKLKKLAVKVEQGKMPYENVENMFKGWMGNYYKCLSRQQREGIVELYETLFHKKVYVKNKKLIIVSV</sequence>
<reference evidence="2" key="1">
    <citation type="journal article" date="2021" name="Proc. Natl. Acad. Sci. U.S.A.">
        <title>A Catalog of Tens of Thousands of Viruses from Human Metagenomes Reveals Hidden Associations with Chronic Diseases.</title>
        <authorList>
            <person name="Tisza M.J."/>
            <person name="Buck C.B."/>
        </authorList>
    </citation>
    <scope>NUCLEOTIDE SEQUENCE</scope>
    <source>
        <strain evidence="2">CtH9Q22</strain>
    </source>
</reference>
<evidence type="ECO:0000313" key="2">
    <source>
        <dbReference type="EMBL" id="DAE08048.1"/>
    </source>
</evidence>
<dbReference type="PROSITE" id="PS50878">
    <property type="entry name" value="RT_POL"/>
    <property type="match status" value="1"/>
</dbReference>
<keyword evidence="2" id="KW-0808">Transferase</keyword>
<dbReference type="InterPro" id="IPR043502">
    <property type="entry name" value="DNA/RNA_pol_sf"/>
</dbReference>